<feature type="binding site" evidence="3">
    <location>
        <position position="6"/>
    </location>
    <ligand>
        <name>a divalent metal cation</name>
        <dbReference type="ChEBI" id="CHEBI:60240"/>
        <label>1</label>
    </ligand>
</feature>
<dbReference type="PIRSF" id="PIRSF005902">
    <property type="entry name" value="DNase_TatD"/>
    <property type="match status" value="1"/>
</dbReference>
<comment type="caution">
    <text evidence="4">The sequence shown here is derived from an EMBL/GenBank/DDBJ whole genome shotgun (WGS) entry which is preliminary data.</text>
</comment>
<feature type="binding site" evidence="3">
    <location>
        <position position="91"/>
    </location>
    <ligand>
        <name>a divalent metal cation</name>
        <dbReference type="ChEBI" id="CHEBI:60240"/>
        <label>1</label>
    </ligand>
</feature>
<protein>
    <submittedName>
        <fullName evidence="4">Hydrolase TatD</fullName>
    </submittedName>
</protein>
<evidence type="ECO:0000256" key="3">
    <source>
        <dbReference type="PIRSR" id="PIRSR005902-1"/>
    </source>
</evidence>
<dbReference type="InterPro" id="IPR018228">
    <property type="entry name" value="DNase_TatD-rel_CS"/>
</dbReference>
<dbReference type="PANTHER" id="PTHR46124">
    <property type="entry name" value="D-AMINOACYL-TRNA DEACYLASE"/>
    <property type="match status" value="1"/>
</dbReference>
<dbReference type="GO" id="GO:0016788">
    <property type="term" value="F:hydrolase activity, acting on ester bonds"/>
    <property type="evidence" value="ECO:0007669"/>
    <property type="project" value="InterPro"/>
</dbReference>
<feature type="binding site" evidence="3">
    <location>
        <position position="209"/>
    </location>
    <ligand>
        <name>a divalent metal cation</name>
        <dbReference type="ChEBI" id="CHEBI:60240"/>
        <label>1</label>
    </ligand>
</feature>
<accession>A0A2M7D7K3</accession>
<dbReference type="CDD" id="cd01310">
    <property type="entry name" value="TatD_DNAse"/>
    <property type="match status" value="1"/>
</dbReference>
<dbReference type="Proteomes" id="UP000230304">
    <property type="component" value="Unassembled WGS sequence"/>
</dbReference>
<feature type="binding site" evidence="3">
    <location>
        <position position="162"/>
    </location>
    <ligand>
        <name>a divalent metal cation</name>
        <dbReference type="ChEBI" id="CHEBI:60240"/>
        <label>2</label>
    </ligand>
</feature>
<proteinExistence type="predicted"/>
<evidence type="ECO:0000313" key="5">
    <source>
        <dbReference type="Proteomes" id="UP000230304"/>
    </source>
</evidence>
<gene>
    <name evidence="4" type="ORF">COS26_02265</name>
</gene>
<dbReference type="Pfam" id="PF01026">
    <property type="entry name" value="TatD_DNase"/>
    <property type="match status" value="1"/>
</dbReference>
<evidence type="ECO:0000313" key="4">
    <source>
        <dbReference type="EMBL" id="PIV42322.1"/>
    </source>
</evidence>
<evidence type="ECO:0000256" key="1">
    <source>
        <dbReference type="ARBA" id="ARBA00022723"/>
    </source>
</evidence>
<name>A0A2M7D7K3_9BACT</name>
<dbReference type="SUPFAM" id="SSF51556">
    <property type="entry name" value="Metallo-dependent hydrolases"/>
    <property type="match status" value="1"/>
</dbReference>
<dbReference type="PROSITE" id="PS01137">
    <property type="entry name" value="TATD_1"/>
    <property type="match status" value="1"/>
</dbReference>
<dbReference type="InterPro" id="IPR032466">
    <property type="entry name" value="Metal_Hydrolase"/>
</dbReference>
<dbReference type="EMBL" id="PEUA01000050">
    <property type="protein sequence ID" value="PIV42322.1"/>
    <property type="molecule type" value="Genomic_DNA"/>
</dbReference>
<sequence>MLIDTHAHLNFSAYKNDVNEVIKRTLDNDVWMINVGSQYSTSRRAVEIAGKYERGVYAAVGLHPIHVCEEEFYYEEYKELAKSPKVVAIGEIGFDYWYRPKTNVRLEQFKQRQKEAFEKQLELAEELNLPIIFHCRVAHEDLINILNTRYSIQNTKLKGVIHCFTGTWEEAKKYLDMGFHLGFNGIVFKLDLDEVIEKTPLEQMVVETDCPYLTPPPMAGRNEPLYVKYVAEKIAKIKNIRAKRTLFSSSPSFSLRENSVFEEISEITAENAKKLFNLI</sequence>
<feature type="binding site" evidence="3">
    <location>
        <position position="134"/>
    </location>
    <ligand>
        <name>a divalent metal cation</name>
        <dbReference type="ChEBI" id="CHEBI:60240"/>
        <label>2</label>
    </ligand>
</feature>
<keyword evidence="1 3" id="KW-0479">Metal-binding</keyword>
<dbReference type="Gene3D" id="3.20.20.140">
    <property type="entry name" value="Metal-dependent hydrolases"/>
    <property type="match status" value="1"/>
</dbReference>
<dbReference type="GO" id="GO:0046872">
    <property type="term" value="F:metal ion binding"/>
    <property type="evidence" value="ECO:0007669"/>
    <property type="project" value="UniProtKB-KW"/>
</dbReference>
<dbReference type="InterPro" id="IPR001130">
    <property type="entry name" value="TatD-like"/>
</dbReference>
<dbReference type="InterPro" id="IPR015991">
    <property type="entry name" value="TatD/YcfH-like"/>
</dbReference>
<keyword evidence="2 4" id="KW-0378">Hydrolase</keyword>
<dbReference type="PANTHER" id="PTHR46124:SF2">
    <property type="entry name" value="D-AMINOACYL-TRNA DEACYLASE"/>
    <property type="match status" value="1"/>
</dbReference>
<dbReference type="FunFam" id="3.20.20.140:FF:000005">
    <property type="entry name" value="TatD family hydrolase"/>
    <property type="match status" value="1"/>
</dbReference>
<evidence type="ECO:0000256" key="2">
    <source>
        <dbReference type="ARBA" id="ARBA00022801"/>
    </source>
</evidence>
<reference evidence="5" key="1">
    <citation type="submission" date="2017-09" db="EMBL/GenBank/DDBJ databases">
        <title>Depth-based differentiation of microbial function through sediment-hosted aquifers and enrichment of novel symbionts in the deep terrestrial subsurface.</title>
        <authorList>
            <person name="Probst A.J."/>
            <person name="Ladd B."/>
            <person name="Jarett J.K."/>
            <person name="Geller-Mcgrath D.E."/>
            <person name="Sieber C.M.K."/>
            <person name="Emerson J.B."/>
            <person name="Anantharaman K."/>
            <person name="Thomas B.C."/>
            <person name="Malmstrom R."/>
            <person name="Stieglmeier M."/>
            <person name="Klingl A."/>
            <person name="Woyke T."/>
            <person name="Ryan C.M."/>
            <person name="Banfield J.F."/>
        </authorList>
    </citation>
    <scope>NUCLEOTIDE SEQUENCE [LARGE SCALE GENOMIC DNA]</scope>
</reference>
<dbReference type="NCBIfam" id="TIGR00010">
    <property type="entry name" value="YchF/TatD family DNA exonuclease"/>
    <property type="match status" value="1"/>
</dbReference>
<organism evidence="4 5">
    <name type="scientific">Candidatus Nealsonbacteria bacterium CG02_land_8_20_14_3_00_40_11</name>
    <dbReference type="NCBI Taxonomy" id="1974700"/>
    <lineage>
        <taxon>Bacteria</taxon>
        <taxon>Candidatus Nealsoniibacteriota</taxon>
    </lineage>
</organism>
<dbReference type="GO" id="GO:0004536">
    <property type="term" value="F:DNA nuclease activity"/>
    <property type="evidence" value="ECO:0007669"/>
    <property type="project" value="InterPro"/>
</dbReference>
<dbReference type="AlphaFoldDB" id="A0A2M7D7K3"/>
<feature type="binding site" evidence="3">
    <location>
        <position position="8"/>
    </location>
    <ligand>
        <name>a divalent metal cation</name>
        <dbReference type="ChEBI" id="CHEBI:60240"/>
        <label>1</label>
    </ligand>
</feature>